<evidence type="ECO:0000313" key="2">
    <source>
        <dbReference type="EMBL" id="GAA4392046.1"/>
    </source>
</evidence>
<keyword evidence="1" id="KW-0175">Coiled coil</keyword>
<evidence type="ECO:0000313" key="3">
    <source>
        <dbReference type="Proteomes" id="UP001500454"/>
    </source>
</evidence>
<feature type="coiled-coil region" evidence="1">
    <location>
        <begin position="80"/>
        <end position="110"/>
    </location>
</feature>
<dbReference type="Proteomes" id="UP001500454">
    <property type="component" value="Unassembled WGS sequence"/>
</dbReference>
<dbReference type="RefSeq" id="WP_345227460.1">
    <property type="nucleotide sequence ID" value="NZ_BAABHA010000015.1"/>
</dbReference>
<reference evidence="3" key="1">
    <citation type="journal article" date="2019" name="Int. J. Syst. Evol. Microbiol.">
        <title>The Global Catalogue of Microorganisms (GCM) 10K type strain sequencing project: providing services to taxonomists for standard genome sequencing and annotation.</title>
        <authorList>
            <consortium name="The Broad Institute Genomics Platform"/>
            <consortium name="The Broad Institute Genome Sequencing Center for Infectious Disease"/>
            <person name="Wu L."/>
            <person name="Ma J."/>
        </authorList>
    </citation>
    <scope>NUCLEOTIDE SEQUENCE [LARGE SCALE GENOMIC DNA]</scope>
    <source>
        <strain evidence="3">JCM 17924</strain>
    </source>
</reference>
<accession>A0ABP8JJY8</accession>
<name>A0ABP8JJY8_9BACT</name>
<comment type="caution">
    <text evidence="2">The sequence shown here is derived from an EMBL/GenBank/DDBJ whole genome shotgun (WGS) entry which is preliminary data.</text>
</comment>
<sequence>MPQTSTPTLFQMLATDTPTDAIHAERADFTTLSIAPRIIHKSGLDKSDEWRIGAAYAQNIYAIGLRKDGIVPNLLLQDRIERLFRAIDHKDGEIKELKRLLAESQDAEQKARKFALYGSTELAVAS</sequence>
<evidence type="ECO:0000256" key="1">
    <source>
        <dbReference type="SAM" id="Coils"/>
    </source>
</evidence>
<organism evidence="2 3">
    <name type="scientific">Hymenobacter koreensis</name>
    <dbReference type="NCBI Taxonomy" id="1084523"/>
    <lineage>
        <taxon>Bacteria</taxon>
        <taxon>Pseudomonadati</taxon>
        <taxon>Bacteroidota</taxon>
        <taxon>Cytophagia</taxon>
        <taxon>Cytophagales</taxon>
        <taxon>Hymenobacteraceae</taxon>
        <taxon>Hymenobacter</taxon>
    </lineage>
</organism>
<keyword evidence="3" id="KW-1185">Reference proteome</keyword>
<protein>
    <submittedName>
        <fullName evidence="2">Uncharacterized protein</fullName>
    </submittedName>
</protein>
<gene>
    <name evidence="2" type="ORF">GCM10023186_42080</name>
</gene>
<proteinExistence type="predicted"/>
<dbReference type="EMBL" id="BAABHA010000015">
    <property type="protein sequence ID" value="GAA4392046.1"/>
    <property type="molecule type" value="Genomic_DNA"/>
</dbReference>